<name>A0A117MRP8_9ACTN</name>
<proteinExistence type="inferred from homology"/>
<dbReference type="Gene3D" id="1.10.10.10">
    <property type="entry name" value="Winged helix-like DNA-binding domain superfamily/Winged helix DNA-binding domain"/>
    <property type="match status" value="1"/>
</dbReference>
<protein>
    <submittedName>
        <fullName evidence="8">GntR family transcriptional regulator</fullName>
    </submittedName>
</protein>
<accession>A0A117MRP8</accession>
<dbReference type="SUPFAM" id="SSF46785">
    <property type="entry name" value="Winged helix' DNA-binding domain"/>
    <property type="match status" value="1"/>
</dbReference>
<dbReference type="Proteomes" id="UP000053923">
    <property type="component" value="Unassembled WGS sequence"/>
</dbReference>
<comment type="caution">
    <text evidence="8">The sequence shown here is derived from an EMBL/GenBank/DDBJ whole genome shotgun (WGS) entry which is preliminary data.</text>
</comment>
<evidence type="ECO:0000256" key="4">
    <source>
        <dbReference type="ARBA" id="ARBA00023125"/>
    </source>
</evidence>
<gene>
    <name evidence="8" type="ORF">ADL12_24130</name>
</gene>
<comment type="similarity">
    <text evidence="1">In the C-terminal section; belongs to the class-I pyridoxal-phosphate-dependent aminotransferase family.</text>
</comment>
<dbReference type="PRINTS" id="PR00035">
    <property type="entry name" value="HTHGNTR"/>
</dbReference>
<evidence type="ECO:0000256" key="1">
    <source>
        <dbReference type="ARBA" id="ARBA00005384"/>
    </source>
</evidence>
<evidence type="ECO:0000256" key="3">
    <source>
        <dbReference type="ARBA" id="ARBA00023015"/>
    </source>
</evidence>
<dbReference type="CDD" id="cd00609">
    <property type="entry name" value="AAT_like"/>
    <property type="match status" value="1"/>
</dbReference>
<dbReference type="CDD" id="cd07377">
    <property type="entry name" value="WHTH_GntR"/>
    <property type="match status" value="1"/>
</dbReference>
<keyword evidence="2" id="KW-0663">Pyridoxal phosphate</keyword>
<dbReference type="Pfam" id="PF00155">
    <property type="entry name" value="Aminotran_1_2"/>
    <property type="match status" value="1"/>
</dbReference>
<evidence type="ECO:0000313" key="9">
    <source>
        <dbReference type="Proteomes" id="UP000053923"/>
    </source>
</evidence>
<dbReference type="InterPro" id="IPR051446">
    <property type="entry name" value="HTH_trans_reg/aminotransferase"/>
</dbReference>
<evidence type="ECO:0000256" key="2">
    <source>
        <dbReference type="ARBA" id="ARBA00022898"/>
    </source>
</evidence>
<dbReference type="PANTHER" id="PTHR46577:SF1">
    <property type="entry name" value="HTH-TYPE TRANSCRIPTIONAL REGULATORY PROTEIN GABR"/>
    <property type="match status" value="1"/>
</dbReference>
<dbReference type="SUPFAM" id="SSF53383">
    <property type="entry name" value="PLP-dependent transferases"/>
    <property type="match status" value="1"/>
</dbReference>
<dbReference type="InterPro" id="IPR000524">
    <property type="entry name" value="Tscrpt_reg_HTH_GntR"/>
</dbReference>
<dbReference type="InterPro" id="IPR036390">
    <property type="entry name" value="WH_DNA-bd_sf"/>
</dbReference>
<organism evidence="8 9">
    <name type="scientific">Streptomyces regalis</name>
    <dbReference type="NCBI Taxonomy" id="68262"/>
    <lineage>
        <taxon>Bacteria</taxon>
        <taxon>Bacillati</taxon>
        <taxon>Actinomycetota</taxon>
        <taxon>Actinomycetes</taxon>
        <taxon>Kitasatosporales</taxon>
        <taxon>Streptomycetaceae</taxon>
        <taxon>Streptomyces</taxon>
    </lineage>
</organism>
<evidence type="ECO:0000313" key="8">
    <source>
        <dbReference type="EMBL" id="KUL32062.1"/>
    </source>
</evidence>
<dbReference type="GO" id="GO:0003677">
    <property type="term" value="F:DNA binding"/>
    <property type="evidence" value="ECO:0007669"/>
    <property type="project" value="UniProtKB-KW"/>
</dbReference>
<keyword evidence="9" id="KW-1185">Reference proteome</keyword>
<dbReference type="InterPro" id="IPR015421">
    <property type="entry name" value="PyrdxlP-dep_Trfase_major"/>
</dbReference>
<dbReference type="Gene3D" id="3.40.640.10">
    <property type="entry name" value="Type I PLP-dependent aspartate aminotransferase-like (Major domain)"/>
    <property type="match status" value="1"/>
</dbReference>
<feature type="compositionally biased region" description="Low complexity" evidence="6">
    <location>
        <begin position="481"/>
        <end position="495"/>
    </location>
</feature>
<dbReference type="GO" id="GO:0030170">
    <property type="term" value="F:pyridoxal phosphate binding"/>
    <property type="evidence" value="ECO:0007669"/>
    <property type="project" value="InterPro"/>
</dbReference>
<dbReference type="PANTHER" id="PTHR46577">
    <property type="entry name" value="HTH-TYPE TRANSCRIPTIONAL REGULATORY PROTEIN GABR"/>
    <property type="match status" value="1"/>
</dbReference>
<sequence length="506" mass="54292">MRESQTNLAGDLLLQLGQPGDSPLHERVKRALRTAIRDGRIEVGTALPPSRQLAGDLGCSRWAVTEAYSQLIAEGYLEAQTGSATRVRWTNALDAGSGRRAPRQAPEARFDLGPGLPDLRAFPRRRWAEAVRAQVTTTAFTEFGYPPPGGHLRLRRTLVAYLGRSRGVVAPPEDVMVCTSVTDGVRRVCHALRTDGITAVGCEEPGWTRLREVIRAAGLDPVPVRTDGGGLRVDELAGHAGLRAVLTSPAHQFPLGSVLAPERRAALLRWARQVDGVVLEDDYDAEFRYDRRPVAALQGMDPSRVVLFKSLSKILSPALGIGWLVAPPRWTRYLHRSDQTATQPPTLDQLAFAELLESGAYDRHLRACRKRYRNRRDALVQALADQLPGAPVSGIAAGLHLILRLPPTVDTAAVVTAAAARSLRIAGLTAYHATEDHADHGLVLGYGNLADGAVREAVRHLRGAIEECGGLMPRGLGGGPATPVSAAPVSAAPAGQDAPTPRADGR</sequence>
<dbReference type="RefSeq" id="WP_062705060.1">
    <property type="nucleotide sequence ID" value="NZ_LLZG01000232.1"/>
</dbReference>
<keyword evidence="4" id="KW-0238">DNA-binding</keyword>
<dbReference type="InterPro" id="IPR036388">
    <property type="entry name" value="WH-like_DNA-bd_sf"/>
</dbReference>
<dbReference type="AlphaFoldDB" id="A0A117MRP8"/>
<dbReference type="GO" id="GO:0003700">
    <property type="term" value="F:DNA-binding transcription factor activity"/>
    <property type="evidence" value="ECO:0007669"/>
    <property type="project" value="InterPro"/>
</dbReference>
<dbReference type="InterPro" id="IPR004839">
    <property type="entry name" value="Aminotransferase_I/II_large"/>
</dbReference>
<evidence type="ECO:0000256" key="6">
    <source>
        <dbReference type="SAM" id="MobiDB-lite"/>
    </source>
</evidence>
<dbReference type="SMART" id="SM00345">
    <property type="entry name" value="HTH_GNTR"/>
    <property type="match status" value="1"/>
</dbReference>
<feature type="domain" description="HTH gntR-type" evidence="7">
    <location>
        <begin position="22"/>
        <end position="90"/>
    </location>
</feature>
<dbReference type="InterPro" id="IPR015424">
    <property type="entry name" value="PyrdxlP-dep_Trfase"/>
</dbReference>
<feature type="region of interest" description="Disordered" evidence="6">
    <location>
        <begin position="479"/>
        <end position="506"/>
    </location>
</feature>
<dbReference type="Pfam" id="PF00392">
    <property type="entry name" value="GntR"/>
    <property type="match status" value="1"/>
</dbReference>
<evidence type="ECO:0000259" key="7">
    <source>
        <dbReference type="PROSITE" id="PS50949"/>
    </source>
</evidence>
<dbReference type="PROSITE" id="PS50949">
    <property type="entry name" value="HTH_GNTR"/>
    <property type="match status" value="1"/>
</dbReference>
<reference evidence="9" key="1">
    <citation type="submission" date="2015-10" db="EMBL/GenBank/DDBJ databases">
        <authorList>
            <person name="Ju K.-S."/>
            <person name="Doroghazi J.R."/>
            <person name="Metcalf W.W."/>
        </authorList>
    </citation>
    <scope>NUCLEOTIDE SEQUENCE [LARGE SCALE GENOMIC DNA]</scope>
    <source>
        <strain evidence="9">NRRL 3151</strain>
    </source>
</reference>
<dbReference type="EMBL" id="LLZG01000232">
    <property type="protein sequence ID" value="KUL32062.1"/>
    <property type="molecule type" value="Genomic_DNA"/>
</dbReference>
<evidence type="ECO:0000256" key="5">
    <source>
        <dbReference type="ARBA" id="ARBA00023163"/>
    </source>
</evidence>
<keyword evidence="3" id="KW-0805">Transcription regulation</keyword>
<keyword evidence="5" id="KW-0804">Transcription</keyword>